<dbReference type="Pfam" id="PF03466">
    <property type="entry name" value="LysR_substrate"/>
    <property type="match status" value="1"/>
</dbReference>
<evidence type="ECO:0000259" key="5">
    <source>
        <dbReference type="PROSITE" id="PS50931"/>
    </source>
</evidence>
<accession>A0A5B8R6G9</accession>
<dbReference type="EMBL" id="MN079086">
    <property type="protein sequence ID" value="QEA04589.1"/>
    <property type="molecule type" value="Genomic_DNA"/>
</dbReference>
<dbReference type="PRINTS" id="PR00039">
    <property type="entry name" value="HTHLYSR"/>
</dbReference>
<comment type="similarity">
    <text evidence="1">Belongs to the LysR transcriptional regulatory family.</text>
</comment>
<dbReference type="Gene3D" id="3.40.190.290">
    <property type="match status" value="1"/>
</dbReference>
<reference evidence="6" key="1">
    <citation type="submission" date="2019-06" db="EMBL/GenBank/DDBJ databases">
        <authorList>
            <person name="Murdoch R.W."/>
            <person name="Fathepure B."/>
        </authorList>
    </citation>
    <scope>NUCLEOTIDE SEQUENCE</scope>
</reference>
<evidence type="ECO:0000313" key="6">
    <source>
        <dbReference type="EMBL" id="QEA04589.1"/>
    </source>
</evidence>
<dbReference type="InterPro" id="IPR036390">
    <property type="entry name" value="WH_DNA-bd_sf"/>
</dbReference>
<dbReference type="InterPro" id="IPR000847">
    <property type="entry name" value="LysR_HTH_N"/>
</dbReference>
<evidence type="ECO:0000256" key="4">
    <source>
        <dbReference type="ARBA" id="ARBA00023163"/>
    </source>
</evidence>
<evidence type="ECO:0000256" key="1">
    <source>
        <dbReference type="ARBA" id="ARBA00009437"/>
    </source>
</evidence>
<keyword evidence="4" id="KW-0804">Transcription</keyword>
<gene>
    <name evidence="6" type="primary">gbpR_1</name>
    <name evidence="6" type="ORF">KBTEX_00897</name>
</gene>
<evidence type="ECO:0000256" key="3">
    <source>
        <dbReference type="ARBA" id="ARBA00023125"/>
    </source>
</evidence>
<dbReference type="Gene3D" id="1.10.10.10">
    <property type="entry name" value="Winged helix-like DNA-binding domain superfamily/Winged helix DNA-binding domain"/>
    <property type="match status" value="1"/>
</dbReference>
<organism evidence="6">
    <name type="scientific">uncultured organism</name>
    <dbReference type="NCBI Taxonomy" id="155900"/>
    <lineage>
        <taxon>unclassified sequences</taxon>
        <taxon>environmental samples</taxon>
    </lineage>
</organism>
<protein>
    <submittedName>
        <fullName evidence="6">HTH-type transcriptional regulator GbpR</fullName>
    </submittedName>
</protein>
<keyword evidence="3" id="KW-0238">DNA-binding</keyword>
<dbReference type="AlphaFoldDB" id="A0A5B8R6G9"/>
<dbReference type="InterPro" id="IPR005119">
    <property type="entry name" value="LysR_subst-bd"/>
</dbReference>
<dbReference type="SUPFAM" id="SSF46785">
    <property type="entry name" value="Winged helix' DNA-binding domain"/>
    <property type="match status" value="1"/>
</dbReference>
<dbReference type="PANTHER" id="PTHR30419:SF8">
    <property type="entry name" value="NITROGEN ASSIMILATION TRANSCRIPTIONAL ACTIVATOR-RELATED"/>
    <property type="match status" value="1"/>
</dbReference>
<dbReference type="InterPro" id="IPR050950">
    <property type="entry name" value="HTH-type_LysR_regulators"/>
</dbReference>
<evidence type="ECO:0000256" key="2">
    <source>
        <dbReference type="ARBA" id="ARBA00023015"/>
    </source>
</evidence>
<sequence>MRDLPADWFLRVRLKLRHMQLFVALDEYRNINRAAASLNMSQPAASKLLSDLEHLLGVSVFERQSRGVRPNWYGEILIRHSRTMLAELGQAGEELTALHHGRGGTVSLGTVMPAAVNLLSEAMEAVQRERPNLKVSIEVNVSPRLVEGLHDGTFDFVLARAPEDESSAELVYEEISEEPLCFVCRRHHPLAGQAAVSLEDMAPYVWVLQPPTGLLRQRVERLLLENAVTPPRDIVDTQSILVSLALVEQMDAVTVISRPVAEWLCDPERFTILPFEPRFTVKPFGIVSLRDRPLSPGAAALKETVHRIVARQHEAAGPGP</sequence>
<proteinExistence type="inferred from homology"/>
<name>A0A5B8R6G9_9ZZZZ</name>
<keyword evidence="2" id="KW-0805">Transcription regulation</keyword>
<dbReference type="SUPFAM" id="SSF53850">
    <property type="entry name" value="Periplasmic binding protein-like II"/>
    <property type="match status" value="1"/>
</dbReference>
<dbReference type="GO" id="GO:0003700">
    <property type="term" value="F:DNA-binding transcription factor activity"/>
    <property type="evidence" value="ECO:0007669"/>
    <property type="project" value="InterPro"/>
</dbReference>
<dbReference type="Pfam" id="PF00126">
    <property type="entry name" value="HTH_1"/>
    <property type="match status" value="1"/>
</dbReference>
<dbReference type="PANTHER" id="PTHR30419">
    <property type="entry name" value="HTH-TYPE TRANSCRIPTIONAL REGULATOR YBHD"/>
    <property type="match status" value="1"/>
</dbReference>
<dbReference type="InterPro" id="IPR036388">
    <property type="entry name" value="WH-like_DNA-bd_sf"/>
</dbReference>
<feature type="domain" description="HTH lysR-type" evidence="5">
    <location>
        <begin position="14"/>
        <end position="71"/>
    </location>
</feature>
<dbReference type="PROSITE" id="PS50931">
    <property type="entry name" value="HTH_LYSR"/>
    <property type="match status" value="1"/>
</dbReference>
<dbReference type="GO" id="GO:0003677">
    <property type="term" value="F:DNA binding"/>
    <property type="evidence" value="ECO:0007669"/>
    <property type="project" value="UniProtKB-KW"/>
</dbReference>